<feature type="compositionally biased region" description="Basic residues" evidence="1">
    <location>
        <begin position="44"/>
        <end position="54"/>
    </location>
</feature>
<proteinExistence type="predicted"/>
<sequence length="122" mass="13372">VTQMDWSQLKSDMVVSESAEEDSTGAADWNMYGDTSRDGGDGHHHLHRNGRGKPGRTLDSMLNDAFKTTVGSRAAGEGRERSPEVADVTILAVPSHTLTVHKRLHIGRAKPERIGEIIEKNQ</sequence>
<evidence type="ECO:0000313" key="3">
    <source>
        <dbReference type="Proteomes" id="UP000574390"/>
    </source>
</evidence>
<gene>
    <name evidence="2" type="ORF">FOZ62_011871</name>
</gene>
<feature type="compositionally biased region" description="Polar residues" evidence="1">
    <location>
        <begin position="1"/>
        <end position="10"/>
    </location>
</feature>
<dbReference type="Proteomes" id="UP000574390">
    <property type="component" value="Unassembled WGS sequence"/>
</dbReference>
<feature type="non-terminal residue" evidence="2">
    <location>
        <position position="122"/>
    </location>
</feature>
<reference evidence="2 3" key="1">
    <citation type="submission" date="2020-04" db="EMBL/GenBank/DDBJ databases">
        <title>Perkinsus olseni comparative genomics.</title>
        <authorList>
            <person name="Bogema D.R."/>
        </authorList>
    </citation>
    <scope>NUCLEOTIDE SEQUENCE [LARGE SCALE GENOMIC DNA]</scope>
    <source>
        <strain evidence="2">ATCC PRA-205</strain>
    </source>
</reference>
<evidence type="ECO:0000256" key="1">
    <source>
        <dbReference type="SAM" id="MobiDB-lite"/>
    </source>
</evidence>
<comment type="caution">
    <text evidence="2">The sequence shown here is derived from an EMBL/GenBank/DDBJ whole genome shotgun (WGS) entry which is preliminary data.</text>
</comment>
<evidence type="ECO:0000313" key="2">
    <source>
        <dbReference type="EMBL" id="KAF4742368.1"/>
    </source>
</evidence>
<organism evidence="2 3">
    <name type="scientific">Perkinsus olseni</name>
    <name type="common">Perkinsus atlanticus</name>
    <dbReference type="NCBI Taxonomy" id="32597"/>
    <lineage>
        <taxon>Eukaryota</taxon>
        <taxon>Sar</taxon>
        <taxon>Alveolata</taxon>
        <taxon>Perkinsozoa</taxon>
        <taxon>Perkinsea</taxon>
        <taxon>Perkinsida</taxon>
        <taxon>Perkinsidae</taxon>
        <taxon>Perkinsus</taxon>
    </lineage>
</organism>
<dbReference type="EMBL" id="JABANM010008580">
    <property type="protein sequence ID" value="KAF4742368.1"/>
    <property type="molecule type" value="Genomic_DNA"/>
</dbReference>
<dbReference type="AlphaFoldDB" id="A0A7J6TAV0"/>
<protein>
    <submittedName>
        <fullName evidence="2">Uncharacterized protein</fullName>
    </submittedName>
</protein>
<feature type="region of interest" description="Disordered" evidence="1">
    <location>
        <begin position="1"/>
        <end position="58"/>
    </location>
</feature>
<feature type="non-terminal residue" evidence="2">
    <location>
        <position position="1"/>
    </location>
</feature>
<accession>A0A7J6TAV0</accession>
<name>A0A7J6TAV0_PEROL</name>